<dbReference type="Gene3D" id="1.20.1250.20">
    <property type="entry name" value="MFS general substrate transporter like domains"/>
    <property type="match status" value="1"/>
</dbReference>
<feature type="transmembrane region" description="Helical" evidence="6">
    <location>
        <begin position="242"/>
        <end position="264"/>
    </location>
</feature>
<comment type="subcellular location">
    <subcellularLocation>
        <location evidence="1">Membrane</location>
        <topology evidence="1">Multi-pass membrane protein</topology>
    </subcellularLocation>
</comment>
<evidence type="ECO:0000256" key="6">
    <source>
        <dbReference type="SAM" id="Phobius"/>
    </source>
</evidence>
<dbReference type="OrthoDB" id="6730379at2759"/>
<keyword evidence="5 6" id="KW-0472">Membrane</keyword>
<feature type="transmembrane region" description="Helical" evidence="6">
    <location>
        <begin position="180"/>
        <end position="199"/>
    </location>
</feature>
<feature type="transmembrane region" description="Helical" evidence="6">
    <location>
        <begin position="87"/>
        <end position="118"/>
    </location>
</feature>
<dbReference type="Proteomes" id="UP000297245">
    <property type="component" value="Unassembled WGS sequence"/>
</dbReference>
<dbReference type="SUPFAM" id="SSF103473">
    <property type="entry name" value="MFS general substrate transporter"/>
    <property type="match status" value="1"/>
</dbReference>
<dbReference type="EMBL" id="ML179040">
    <property type="protein sequence ID" value="THV06934.1"/>
    <property type="molecule type" value="Genomic_DNA"/>
</dbReference>
<evidence type="ECO:0000313" key="8">
    <source>
        <dbReference type="Proteomes" id="UP000297245"/>
    </source>
</evidence>
<dbReference type="GO" id="GO:0016020">
    <property type="term" value="C:membrane"/>
    <property type="evidence" value="ECO:0007669"/>
    <property type="project" value="UniProtKB-SubCell"/>
</dbReference>
<dbReference type="PANTHER" id="PTHR43791:SF63">
    <property type="entry name" value="HIGH AFFINITY CYSTEINE TRANSPORTER"/>
    <property type="match status" value="1"/>
</dbReference>
<evidence type="ECO:0000256" key="4">
    <source>
        <dbReference type="ARBA" id="ARBA00022989"/>
    </source>
</evidence>
<dbReference type="AlphaFoldDB" id="A0A4S8MWT4"/>
<feature type="transmembrane region" description="Helical" evidence="6">
    <location>
        <begin position="271"/>
        <end position="291"/>
    </location>
</feature>
<keyword evidence="3 6" id="KW-0812">Transmembrane</keyword>
<organism evidence="7 8">
    <name type="scientific">Dendrothele bispora (strain CBS 962.96)</name>
    <dbReference type="NCBI Taxonomy" id="1314807"/>
    <lineage>
        <taxon>Eukaryota</taxon>
        <taxon>Fungi</taxon>
        <taxon>Dikarya</taxon>
        <taxon>Basidiomycota</taxon>
        <taxon>Agaricomycotina</taxon>
        <taxon>Agaricomycetes</taxon>
        <taxon>Agaricomycetidae</taxon>
        <taxon>Agaricales</taxon>
        <taxon>Agaricales incertae sedis</taxon>
        <taxon>Dendrothele</taxon>
    </lineage>
</organism>
<feature type="transmembrane region" description="Helical" evidence="6">
    <location>
        <begin position="147"/>
        <end position="168"/>
    </location>
</feature>
<keyword evidence="8" id="KW-1185">Reference proteome</keyword>
<name>A0A4S8MWT4_DENBC</name>
<evidence type="ECO:0000256" key="3">
    <source>
        <dbReference type="ARBA" id="ARBA00022692"/>
    </source>
</evidence>
<evidence type="ECO:0000313" key="7">
    <source>
        <dbReference type="EMBL" id="THV06934.1"/>
    </source>
</evidence>
<dbReference type="InterPro" id="IPR036259">
    <property type="entry name" value="MFS_trans_sf"/>
</dbReference>
<dbReference type="PANTHER" id="PTHR43791">
    <property type="entry name" value="PERMEASE-RELATED"/>
    <property type="match status" value="1"/>
</dbReference>
<proteinExistence type="predicted"/>
<evidence type="ECO:0000256" key="1">
    <source>
        <dbReference type="ARBA" id="ARBA00004141"/>
    </source>
</evidence>
<keyword evidence="4 6" id="KW-1133">Transmembrane helix</keyword>
<protein>
    <submittedName>
        <fullName evidence="7">MFS general substrate transporter</fullName>
    </submittedName>
</protein>
<accession>A0A4S8MWT4</accession>
<evidence type="ECO:0000256" key="5">
    <source>
        <dbReference type="ARBA" id="ARBA00023136"/>
    </source>
</evidence>
<evidence type="ECO:0000256" key="2">
    <source>
        <dbReference type="ARBA" id="ARBA00022448"/>
    </source>
</evidence>
<reference evidence="7 8" key="1">
    <citation type="journal article" date="2019" name="Nat. Ecol. Evol.">
        <title>Megaphylogeny resolves global patterns of mushroom evolution.</title>
        <authorList>
            <person name="Varga T."/>
            <person name="Krizsan K."/>
            <person name="Foldi C."/>
            <person name="Dima B."/>
            <person name="Sanchez-Garcia M."/>
            <person name="Sanchez-Ramirez S."/>
            <person name="Szollosi G.J."/>
            <person name="Szarkandi J.G."/>
            <person name="Papp V."/>
            <person name="Albert L."/>
            <person name="Andreopoulos W."/>
            <person name="Angelini C."/>
            <person name="Antonin V."/>
            <person name="Barry K.W."/>
            <person name="Bougher N.L."/>
            <person name="Buchanan P."/>
            <person name="Buyck B."/>
            <person name="Bense V."/>
            <person name="Catcheside P."/>
            <person name="Chovatia M."/>
            <person name="Cooper J."/>
            <person name="Damon W."/>
            <person name="Desjardin D."/>
            <person name="Finy P."/>
            <person name="Geml J."/>
            <person name="Haridas S."/>
            <person name="Hughes K."/>
            <person name="Justo A."/>
            <person name="Karasinski D."/>
            <person name="Kautmanova I."/>
            <person name="Kiss B."/>
            <person name="Kocsube S."/>
            <person name="Kotiranta H."/>
            <person name="LaButti K.M."/>
            <person name="Lechner B.E."/>
            <person name="Liimatainen K."/>
            <person name="Lipzen A."/>
            <person name="Lukacs Z."/>
            <person name="Mihaltcheva S."/>
            <person name="Morgado L.N."/>
            <person name="Niskanen T."/>
            <person name="Noordeloos M.E."/>
            <person name="Ohm R.A."/>
            <person name="Ortiz-Santana B."/>
            <person name="Ovrebo C."/>
            <person name="Racz N."/>
            <person name="Riley R."/>
            <person name="Savchenko A."/>
            <person name="Shiryaev A."/>
            <person name="Soop K."/>
            <person name="Spirin V."/>
            <person name="Szebenyi C."/>
            <person name="Tomsovsky M."/>
            <person name="Tulloss R.E."/>
            <person name="Uehling J."/>
            <person name="Grigoriev I.V."/>
            <person name="Vagvolgyi C."/>
            <person name="Papp T."/>
            <person name="Martin F.M."/>
            <person name="Miettinen O."/>
            <person name="Hibbett D.S."/>
            <person name="Nagy L.G."/>
        </authorList>
    </citation>
    <scope>NUCLEOTIDE SEQUENCE [LARGE SCALE GENOMIC DNA]</scope>
    <source>
        <strain evidence="7 8">CBS 962.96</strain>
    </source>
</reference>
<keyword evidence="2" id="KW-0813">Transport</keyword>
<gene>
    <name evidence="7" type="ORF">K435DRAFT_789034</name>
</gene>
<dbReference type="GO" id="GO:0022857">
    <property type="term" value="F:transmembrane transporter activity"/>
    <property type="evidence" value="ECO:0007669"/>
    <property type="project" value="TreeGrafter"/>
</dbReference>
<sequence length="341" mass="38766">MYRSMPVHVTHLESDLDITAFPGPSIVSIPNNFGTILLHIYREDNNLTANQYNWLGTIFYLSYLVFEYPQNLALQRFPVGKWMSVNIFIWSIALCCHAACHNFAGLFVGSITAGFMIVSSMFYTRREVSFLCLSVLLTHSPERNKRFVPGIGISTAQIISVFISFGVLHIKTTTFHPWQWLMIITGLITLVCAVMFWMIEALLDYKTWLFAVFSALDNVPNSLTNQRTIIVSSFGFTNLQTTLLACVDGVVEIVTIWTGVTIAARIPNSRAYVSFIYFIPNILGVFLINFLPWENKVGLLFAQWLTGIGTTGFDGKMEQVKVDKEFLDLTDRQNRDFRYVL</sequence>